<dbReference type="HOGENOM" id="CLU_080664_3_1_4"/>
<dbReference type="InterPro" id="IPR011008">
    <property type="entry name" value="Dimeric_a/b-barrel"/>
</dbReference>
<evidence type="ECO:0000259" key="2">
    <source>
        <dbReference type="PROSITE" id="PS51502"/>
    </source>
</evidence>
<dbReference type="Proteomes" id="UP000015559">
    <property type="component" value="Chromosome"/>
</dbReference>
<feature type="coiled-coil region" evidence="1">
    <location>
        <begin position="7"/>
        <end position="34"/>
    </location>
</feature>
<keyword evidence="4" id="KW-1185">Reference proteome</keyword>
<dbReference type="PANTHER" id="PTHR37832">
    <property type="entry name" value="BLL2683 PROTEIN"/>
    <property type="match status" value="1"/>
</dbReference>
<dbReference type="PANTHER" id="PTHR37832:SF1">
    <property type="entry name" value="STRESS-RESPONSE A_B BARREL DOMAIN-CONTAINING PROTEIN"/>
    <property type="match status" value="1"/>
</dbReference>
<dbReference type="eggNOG" id="COG4627">
    <property type="taxonomic scope" value="Bacteria"/>
</dbReference>
<protein>
    <submittedName>
        <fullName evidence="3">Stress responsive alpha-beta barrel domain-containing protein</fullName>
    </submittedName>
</protein>
<evidence type="ECO:0000313" key="4">
    <source>
        <dbReference type="Proteomes" id="UP000015559"/>
    </source>
</evidence>
<gene>
    <name evidence="3" type="ORF">SCD_n00153</name>
</gene>
<organism evidence="3 4">
    <name type="scientific">Sulfuricella denitrificans (strain DSM 22764 / NBRC 105220 / skB26)</name>
    <dbReference type="NCBI Taxonomy" id="1163617"/>
    <lineage>
        <taxon>Bacteria</taxon>
        <taxon>Pseudomonadati</taxon>
        <taxon>Pseudomonadota</taxon>
        <taxon>Betaproteobacteria</taxon>
        <taxon>Nitrosomonadales</taxon>
        <taxon>Sulfuricellaceae</taxon>
        <taxon>Sulfuricella</taxon>
    </lineage>
</organism>
<evidence type="ECO:0000256" key="1">
    <source>
        <dbReference type="SAM" id="Coils"/>
    </source>
</evidence>
<dbReference type="STRING" id="1163617.SCD_n00153"/>
<dbReference type="OrthoDB" id="9808130at2"/>
<proteinExistence type="predicted"/>
<dbReference type="InterPro" id="IPR013097">
    <property type="entry name" value="Dabb"/>
</dbReference>
<dbReference type="SMART" id="SM00886">
    <property type="entry name" value="Dabb"/>
    <property type="match status" value="1"/>
</dbReference>
<dbReference type="PROSITE" id="PS51502">
    <property type="entry name" value="S_R_A_B_BARREL"/>
    <property type="match status" value="1"/>
</dbReference>
<dbReference type="AlphaFoldDB" id="S6AZR5"/>
<dbReference type="EMBL" id="AP013066">
    <property type="protein sequence ID" value="BAN34002.1"/>
    <property type="molecule type" value="Genomic_DNA"/>
</dbReference>
<evidence type="ECO:0000313" key="3">
    <source>
        <dbReference type="EMBL" id="BAN34002.1"/>
    </source>
</evidence>
<sequence length="98" mass="11109">MIKHIVMWRLREEAGDKTANAQELKRQLEGLNGRIPGLIKLEVGIDFSQEGESSDVVLYSEFESNAALQAYQIHPAHNEVVPFVKSVRGERRVVDYEA</sequence>
<reference evidence="3 4" key="1">
    <citation type="journal article" date="2012" name="Appl. Environ. Microbiol.">
        <title>Draft genome sequence of a psychrotolerant sulfur-oxidizing bacterium, Sulfuricella denitrificans skB26, and proteomic insights into cold adaptation.</title>
        <authorList>
            <person name="Watanabe T."/>
            <person name="Kojima H."/>
            <person name="Fukui M."/>
        </authorList>
    </citation>
    <scope>NUCLEOTIDE SEQUENCE [LARGE SCALE GENOMIC DNA]</scope>
    <source>
        <strain evidence="4">skB26</strain>
    </source>
</reference>
<feature type="domain" description="Stress-response A/B barrel" evidence="2">
    <location>
        <begin position="2"/>
        <end position="96"/>
    </location>
</feature>
<dbReference type="RefSeq" id="WP_009207052.1">
    <property type="nucleotide sequence ID" value="NC_022357.1"/>
</dbReference>
<dbReference type="Pfam" id="PF07876">
    <property type="entry name" value="Dabb"/>
    <property type="match status" value="1"/>
</dbReference>
<name>S6AZR5_SULDS</name>
<dbReference type="Gene3D" id="3.30.70.100">
    <property type="match status" value="1"/>
</dbReference>
<accession>S6AZR5</accession>
<keyword evidence="1" id="KW-0175">Coiled coil</keyword>
<dbReference type="SUPFAM" id="SSF54909">
    <property type="entry name" value="Dimeric alpha+beta barrel"/>
    <property type="match status" value="1"/>
</dbReference>
<dbReference type="KEGG" id="sdr:SCD_n00153"/>